<proteinExistence type="predicted"/>
<dbReference type="Proteomes" id="UP000198859">
    <property type="component" value="Chromosome I"/>
</dbReference>
<accession>A0A1H1STP0</accession>
<reference evidence="2" key="1">
    <citation type="submission" date="2016-10" db="EMBL/GenBank/DDBJ databases">
        <authorList>
            <person name="Varghese N."/>
            <person name="Submissions S."/>
        </authorList>
    </citation>
    <scope>NUCLEOTIDE SEQUENCE [LARGE SCALE GENOMIC DNA]</scope>
    <source>
        <strain evidence="2">DSM 22127</strain>
    </source>
</reference>
<name>A0A1H1STP0_9ACTN</name>
<evidence type="ECO:0000313" key="1">
    <source>
        <dbReference type="EMBL" id="SDS51291.1"/>
    </source>
</evidence>
<dbReference type="EMBL" id="LT629757">
    <property type="protein sequence ID" value="SDS51291.1"/>
    <property type="molecule type" value="Genomic_DNA"/>
</dbReference>
<organism evidence="1 2">
    <name type="scientific">Nocardioides scoriae</name>
    <dbReference type="NCBI Taxonomy" id="642780"/>
    <lineage>
        <taxon>Bacteria</taxon>
        <taxon>Bacillati</taxon>
        <taxon>Actinomycetota</taxon>
        <taxon>Actinomycetes</taxon>
        <taxon>Propionibacteriales</taxon>
        <taxon>Nocardioidaceae</taxon>
        <taxon>Nocardioides</taxon>
    </lineage>
</organism>
<sequence>MQHPVVHVVYRYAAAVGDKPRPDYFSKKLALHSFLVALDEVRDEVAVTFLVDGDVEADVESMMRGAGALHRGRWGSNRASYAEQLRVAAGVRAELVWFAEDDYLYAADALHALVAAVHDLPSVSWFALSGPTPLDRLELRRAQSAVPLPRSRHWAFAVPRRDHERRQWQRIDSTTSTFGGRPDAIRRAAWLLRLCPWTGAAWDRTTCLAVQGATPYPWAHLLSDLAPPSMPARGRALRVAYKVLARLGINLAALTQRRREAVMVAPVTHLVGHMDLPYEQDQERWDALAEELLSGGTDDAATAYDGRAVGY</sequence>
<evidence type="ECO:0008006" key="3">
    <source>
        <dbReference type="Google" id="ProtNLM"/>
    </source>
</evidence>
<dbReference type="STRING" id="642780.SAMN04488570_2045"/>
<protein>
    <recommendedName>
        <fullName evidence="3">Glycosyl transferase family 2</fullName>
    </recommendedName>
</protein>
<keyword evidence="2" id="KW-1185">Reference proteome</keyword>
<gene>
    <name evidence="1" type="ORF">SAMN04488570_2045</name>
</gene>
<evidence type="ECO:0000313" key="2">
    <source>
        <dbReference type="Proteomes" id="UP000198859"/>
    </source>
</evidence>
<dbReference type="RefSeq" id="WP_091729159.1">
    <property type="nucleotide sequence ID" value="NZ_LT629757.1"/>
</dbReference>
<dbReference type="OrthoDB" id="1676877at2"/>
<dbReference type="AlphaFoldDB" id="A0A1H1STP0"/>